<gene>
    <name evidence="1" type="ORF">NV381_25455</name>
</gene>
<comment type="caution">
    <text evidence="1">The sequence shown here is derived from an EMBL/GenBank/DDBJ whole genome shotgun (WGS) entry which is preliminary data.</text>
</comment>
<evidence type="ECO:0000313" key="1">
    <source>
        <dbReference type="EMBL" id="MCR8634547.1"/>
    </source>
</evidence>
<evidence type="ECO:0000313" key="2">
    <source>
        <dbReference type="Proteomes" id="UP001300012"/>
    </source>
</evidence>
<organism evidence="1 2">
    <name type="scientific">Paenibacillus radicis</name>
    <name type="common">ex Xue et al. 2023</name>
    <dbReference type="NCBI Taxonomy" id="2972489"/>
    <lineage>
        <taxon>Bacteria</taxon>
        <taxon>Bacillati</taxon>
        <taxon>Bacillota</taxon>
        <taxon>Bacilli</taxon>
        <taxon>Bacillales</taxon>
        <taxon>Paenibacillaceae</taxon>
        <taxon>Paenibacillus</taxon>
    </lineage>
</organism>
<accession>A0ABT1YN01</accession>
<protein>
    <submittedName>
        <fullName evidence="1">Uncharacterized protein</fullName>
    </submittedName>
</protein>
<keyword evidence="2" id="KW-1185">Reference proteome</keyword>
<dbReference type="EMBL" id="JANQBD010000020">
    <property type="protein sequence ID" value="MCR8634547.1"/>
    <property type="molecule type" value="Genomic_DNA"/>
</dbReference>
<dbReference type="Proteomes" id="UP001300012">
    <property type="component" value="Unassembled WGS sequence"/>
</dbReference>
<dbReference type="RefSeq" id="WP_258216103.1">
    <property type="nucleotide sequence ID" value="NZ_JANQBD010000020.1"/>
</dbReference>
<proteinExistence type="predicted"/>
<reference evidence="1 2" key="1">
    <citation type="submission" date="2022-08" db="EMBL/GenBank/DDBJ databases">
        <title>Paenibacillus endoradicis sp. nov., Paenibacillus radicibacter sp. nov and Paenibacillus pararadicis sp. nov., three cold-adapted plant growth-promoting bacteria isolated from root of Larix gmelinii in Great Khingan.</title>
        <authorList>
            <person name="Xue H."/>
        </authorList>
    </citation>
    <scope>NUCLEOTIDE SEQUENCE [LARGE SCALE GENOMIC DNA]</scope>
    <source>
        <strain evidence="1 2">N5-1-1-5</strain>
    </source>
</reference>
<name>A0ABT1YN01_9BACL</name>
<sequence length="314" mass="33105">MNRKKLALIGTGVTVGTFLLITSAYAGIAENSGYETYKAAIKNTVTAKSMTDTVAVSVQDNGKQVLNVNATVKKDKTAKAVSANVNVQGGGTDQSVNVYTTADGKKVIKTSASDIYNVFDAKDNQHGRENKKEKTDELQGDKFNKEAENLIDALVGNLKQYVTETAAANGGKEIHISLSGSQLPTAVNAVGSFLVKKASHDSLNARESDASSKKELFGADLSGLKQAMPKLTQDVAITNVDIQASVDGNNTITKQKAALTISGKDESGAAHTVIVNADLGITGLDATTPDSIDLTGKQVQTVDAKQWDKSKFNH</sequence>